<proteinExistence type="inferred from homology"/>
<dbReference type="GO" id="GO:0008168">
    <property type="term" value="F:methyltransferase activity"/>
    <property type="evidence" value="ECO:0007669"/>
    <property type="project" value="UniProtKB-KW"/>
</dbReference>
<dbReference type="InterPro" id="IPR014032">
    <property type="entry name" value="Peptidase_A24A_bac"/>
</dbReference>
<evidence type="ECO:0000256" key="10">
    <source>
        <dbReference type="SAM" id="Phobius"/>
    </source>
</evidence>
<dbReference type="InterPro" id="IPR036280">
    <property type="entry name" value="Multihaem_cyt_sf"/>
</dbReference>
<comment type="similarity">
    <text evidence="2 8">Belongs to the peptidase A24 family.</text>
</comment>
<dbReference type="SUPFAM" id="SSF48695">
    <property type="entry name" value="Multiheme cytochromes"/>
    <property type="match status" value="1"/>
</dbReference>
<keyword evidence="5 9" id="KW-0812">Transmembrane</keyword>
<name>A0A1V4T8A0_9GAMM</name>
<keyword evidence="7 10" id="KW-0472">Membrane</keyword>
<dbReference type="PANTHER" id="PTHR30487:SF0">
    <property type="entry name" value="PREPILIN LEADER PEPTIDASE_N-METHYLTRANSFERASE-RELATED"/>
    <property type="match status" value="1"/>
</dbReference>
<dbReference type="PRINTS" id="PR00864">
    <property type="entry name" value="PREPILNPTASE"/>
</dbReference>
<protein>
    <recommendedName>
        <fullName evidence="9">Prepilin leader peptidase/N-methyltransferase</fullName>
        <ecNumber evidence="9">2.1.1.-</ecNumber>
        <ecNumber evidence="9">3.4.23.43</ecNumber>
    </recommendedName>
</protein>
<organism evidence="13 14">
    <name type="scientific">Oceanospirillum multiglobuliferum</name>
    <dbReference type="NCBI Taxonomy" id="64969"/>
    <lineage>
        <taxon>Bacteria</taxon>
        <taxon>Pseudomonadati</taxon>
        <taxon>Pseudomonadota</taxon>
        <taxon>Gammaproteobacteria</taxon>
        <taxon>Oceanospirillales</taxon>
        <taxon>Oceanospirillaceae</taxon>
        <taxon>Oceanospirillum</taxon>
    </lineage>
</organism>
<dbReference type="GO" id="GO:0004190">
    <property type="term" value="F:aspartic-type endopeptidase activity"/>
    <property type="evidence" value="ECO:0007669"/>
    <property type="project" value="UniProtKB-EC"/>
</dbReference>
<feature type="transmembrane region" description="Helical" evidence="10">
    <location>
        <begin position="181"/>
        <end position="199"/>
    </location>
</feature>
<comment type="function">
    <text evidence="9">Plays an essential role in type IV pili and type II pseudopili formation by proteolytically removing the leader sequence from substrate proteins and subsequently monomethylating the alpha-amino group of the newly exposed N-terminal phenylalanine.</text>
</comment>
<evidence type="ECO:0000256" key="5">
    <source>
        <dbReference type="ARBA" id="ARBA00022692"/>
    </source>
</evidence>
<dbReference type="EC" id="2.1.1.-" evidence="9"/>
<dbReference type="GO" id="GO:0032259">
    <property type="term" value="P:methylation"/>
    <property type="evidence" value="ECO:0007669"/>
    <property type="project" value="UniProtKB-KW"/>
</dbReference>
<keyword evidence="6 10" id="KW-1133">Transmembrane helix</keyword>
<comment type="catalytic activity">
    <reaction evidence="9">
        <text>Typically cleaves a -Gly-|-Phe- bond to release an N-terminal, basic peptide of 5-8 residues from type IV prepilin, and then N-methylates the new N-terminal amino group, the methyl donor being S-adenosyl-L-methionine.</text>
        <dbReference type="EC" id="3.4.23.43"/>
    </reaction>
</comment>
<comment type="subcellular location">
    <subcellularLocation>
        <location evidence="1">Cell inner membrane</location>
        <topology evidence="1">Multi-pass membrane protein</topology>
    </subcellularLocation>
    <subcellularLocation>
        <location evidence="9">Cell membrane</location>
        <topology evidence="9">Multi-pass membrane protein</topology>
    </subcellularLocation>
</comment>
<feature type="domain" description="Prepilin peptidase A24 N-terminal" evidence="12">
    <location>
        <begin position="18"/>
        <end position="123"/>
    </location>
</feature>
<dbReference type="AlphaFoldDB" id="A0A1V4T8A0"/>
<feature type="transmembrane region" description="Helical" evidence="10">
    <location>
        <begin position="132"/>
        <end position="149"/>
    </location>
</feature>
<dbReference type="Gene3D" id="1.20.120.1220">
    <property type="match status" value="1"/>
</dbReference>
<dbReference type="InterPro" id="IPR010627">
    <property type="entry name" value="Prepilin_pept_A24_N"/>
</dbReference>
<gene>
    <name evidence="13" type="ORF">BTE48_06025</name>
</gene>
<dbReference type="Proteomes" id="UP000191418">
    <property type="component" value="Unassembled WGS sequence"/>
</dbReference>
<comment type="caution">
    <text evidence="13">The sequence shown here is derived from an EMBL/GenBank/DDBJ whole genome shotgun (WGS) entry which is preliminary data.</text>
</comment>
<dbReference type="PANTHER" id="PTHR30487">
    <property type="entry name" value="TYPE 4 PREPILIN-LIKE PROTEINS LEADER PEPTIDE-PROCESSING ENZYME"/>
    <property type="match status" value="1"/>
</dbReference>
<dbReference type="EC" id="3.4.23.43" evidence="9"/>
<evidence type="ECO:0000256" key="8">
    <source>
        <dbReference type="RuleBase" id="RU003793"/>
    </source>
</evidence>
<dbReference type="InterPro" id="IPR000045">
    <property type="entry name" value="Prepilin_IV_endopep_pep"/>
</dbReference>
<keyword evidence="9" id="KW-0808">Transferase</keyword>
<evidence type="ECO:0000259" key="11">
    <source>
        <dbReference type="Pfam" id="PF01478"/>
    </source>
</evidence>
<keyword evidence="3" id="KW-1003">Cell membrane</keyword>
<evidence type="ECO:0000259" key="12">
    <source>
        <dbReference type="Pfam" id="PF06750"/>
    </source>
</evidence>
<evidence type="ECO:0000256" key="7">
    <source>
        <dbReference type="ARBA" id="ARBA00023136"/>
    </source>
</evidence>
<accession>A0A1V4T8A0</accession>
<sequence length="286" mass="31439">MAQLLDNPLLLSGIIFFAGLLLGSFLNVVIYRLPLMLERQWQQECANYQADLAIDQSKHNIFNLAWPASHCPNCHHSVAAYDNIPLLSYLLLKGRCRHCHQNIARQYPAVELASGLLALASLYVIGIQLQALLLYVVSLVLLALLVIDLKTQLLPDLLTQPLLWAGLLTQQLFYPEQLDSALWGAVLGYLVLWSIYWLFKLATGKEGMGYGDFKLLAALGAWGGAAALPAILLISALTGLLIALLLRTTGQLASGQAMPFGPALALAGWLVLYFPTQIQSLMWTIF</sequence>
<evidence type="ECO:0000313" key="14">
    <source>
        <dbReference type="Proteomes" id="UP000191418"/>
    </source>
</evidence>
<dbReference type="InterPro" id="IPR050882">
    <property type="entry name" value="Prepilin_peptidase/N-MTase"/>
</dbReference>
<evidence type="ECO:0000256" key="1">
    <source>
        <dbReference type="ARBA" id="ARBA00004429"/>
    </source>
</evidence>
<keyword evidence="9" id="KW-0489">Methyltransferase</keyword>
<keyword evidence="4" id="KW-0997">Cell inner membrane</keyword>
<dbReference type="Pfam" id="PF06750">
    <property type="entry name" value="A24_N_bact"/>
    <property type="match status" value="1"/>
</dbReference>
<evidence type="ECO:0000256" key="6">
    <source>
        <dbReference type="ARBA" id="ARBA00022989"/>
    </source>
</evidence>
<dbReference type="STRING" id="64969.SAMN02745127_00162"/>
<dbReference type="EMBL" id="MTSM01000005">
    <property type="protein sequence ID" value="OPX56150.1"/>
    <property type="molecule type" value="Genomic_DNA"/>
</dbReference>
<dbReference type="OrthoDB" id="9789291at2"/>
<feature type="domain" description="Prepilin type IV endopeptidase peptidase" evidence="11">
    <location>
        <begin position="136"/>
        <end position="244"/>
    </location>
</feature>
<dbReference type="Pfam" id="PF01478">
    <property type="entry name" value="Peptidase_A24"/>
    <property type="match status" value="1"/>
</dbReference>
<evidence type="ECO:0000313" key="13">
    <source>
        <dbReference type="EMBL" id="OPX56150.1"/>
    </source>
</evidence>
<feature type="transmembrane region" description="Helical" evidence="10">
    <location>
        <begin position="12"/>
        <end position="33"/>
    </location>
</feature>
<keyword evidence="9" id="KW-0378">Hydrolase</keyword>
<feature type="transmembrane region" description="Helical" evidence="10">
    <location>
        <begin position="219"/>
        <end position="246"/>
    </location>
</feature>
<dbReference type="GO" id="GO:0006465">
    <property type="term" value="P:signal peptide processing"/>
    <property type="evidence" value="ECO:0007669"/>
    <property type="project" value="TreeGrafter"/>
</dbReference>
<evidence type="ECO:0000256" key="9">
    <source>
        <dbReference type="RuleBase" id="RU003794"/>
    </source>
</evidence>
<evidence type="ECO:0000256" key="2">
    <source>
        <dbReference type="ARBA" id="ARBA00005801"/>
    </source>
</evidence>
<reference evidence="13 14" key="1">
    <citation type="submission" date="2017-01" db="EMBL/GenBank/DDBJ databases">
        <title>Genome Sequencing of a Marine Spirillum, Oceanospirillum multiglobuliferum ATCC 33336, from Japan.</title>
        <authorList>
            <person name="Carney J.G."/>
            <person name="Trachtenberg A.M."/>
            <person name="Rheaume B.A."/>
            <person name="Linnane J.D."/>
            <person name="Pitts N.L."/>
            <person name="Mykles D.L."/>
            <person name="Maclea K.S."/>
        </authorList>
    </citation>
    <scope>NUCLEOTIDE SEQUENCE [LARGE SCALE GENOMIC DNA]</scope>
    <source>
        <strain evidence="13 14">ATCC 33336</strain>
    </source>
</reference>
<keyword evidence="14" id="KW-1185">Reference proteome</keyword>
<keyword evidence="9" id="KW-0645">Protease</keyword>
<feature type="transmembrane region" description="Helical" evidence="10">
    <location>
        <begin position="258"/>
        <end position="276"/>
    </location>
</feature>
<keyword evidence="9" id="KW-0511">Multifunctional enzyme</keyword>
<evidence type="ECO:0000256" key="3">
    <source>
        <dbReference type="ARBA" id="ARBA00022475"/>
    </source>
</evidence>
<dbReference type="GO" id="GO:0005886">
    <property type="term" value="C:plasma membrane"/>
    <property type="evidence" value="ECO:0007669"/>
    <property type="project" value="UniProtKB-SubCell"/>
</dbReference>
<evidence type="ECO:0000256" key="4">
    <source>
        <dbReference type="ARBA" id="ARBA00022519"/>
    </source>
</evidence>